<dbReference type="InterPro" id="IPR008930">
    <property type="entry name" value="Terpenoid_cyclase/PrenylTrfase"/>
</dbReference>
<sequence>MIPSTSLSIRLFVGNAHPVMRADSQELDRLHHALIQTIADFINRRLPLRRIILVASIFKDCNIELPTTDILVRRLLKEQHKDGGWIDCEDTAWSLFYINENMHKKKVIHGLSWLEGERKEKKGWGFCKRDHPNIPITGQILYLLPEINSHIETAKWLENQWKKDIESYVKLDYKGAWYVLAYIKLFENLRLSKGLFEKTVEYLLKEQRNDGSWGPWRKHPAGDDFYSTGLCMAALALSYNVTGNRKIYAALNKSIKWIKNNQLENGLLPTHYIEEGSAWIFWGWSKALSLLDI</sequence>
<dbReference type="Proteomes" id="UP000319296">
    <property type="component" value="Unassembled WGS sequence"/>
</dbReference>
<dbReference type="SUPFAM" id="SSF48239">
    <property type="entry name" value="Terpenoid cyclases/Protein prenyltransferases"/>
    <property type="match status" value="1"/>
</dbReference>
<comment type="caution">
    <text evidence="1">The sequence shown here is derived from an EMBL/GenBank/DDBJ whole genome shotgun (WGS) entry which is preliminary data.</text>
</comment>
<evidence type="ECO:0000313" key="2">
    <source>
        <dbReference type="Proteomes" id="UP000319296"/>
    </source>
</evidence>
<evidence type="ECO:0008006" key="3">
    <source>
        <dbReference type="Google" id="ProtNLM"/>
    </source>
</evidence>
<organism evidence="1 2">
    <name type="scientific">Candidatus Acididesulfobacter diazotrophicus</name>
    <dbReference type="NCBI Taxonomy" id="2597226"/>
    <lineage>
        <taxon>Bacteria</taxon>
        <taxon>Deltaproteobacteria</taxon>
        <taxon>Candidatus Acidulodesulfobacterales</taxon>
        <taxon>Candidatus Acididesulfobacter</taxon>
    </lineage>
</organism>
<proteinExistence type="predicted"/>
<name>A0A519BJW0_9DELT</name>
<accession>A0A519BJW0</accession>
<evidence type="ECO:0000313" key="1">
    <source>
        <dbReference type="EMBL" id="RZD17552.1"/>
    </source>
</evidence>
<gene>
    <name evidence="1" type="ORF">EVG15_10580</name>
</gene>
<protein>
    <recommendedName>
        <fullName evidence="3">Squalene cyclase C-terminal domain-containing protein</fullName>
    </recommendedName>
</protein>
<dbReference type="EMBL" id="SGBB01000033">
    <property type="protein sequence ID" value="RZD17552.1"/>
    <property type="molecule type" value="Genomic_DNA"/>
</dbReference>
<dbReference type="CDD" id="cd00688">
    <property type="entry name" value="ISOPREN_C2_like"/>
    <property type="match status" value="1"/>
</dbReference>
<reference evidence="1 2" key="1">
    <citation type="journal article" date="2019" name="ISME J.">
        <title>Insights into ecological role of a new deltaproteobacterial order Candidatus Acidulodesulfobacterales by metagenomics and metatranscriptomics.</title>
        <authorList>
            <person name="Tan S."/>
            <person name="Liu J."/>
            <person name="Fang Y."/>
            <person name="Hedlund B.P."/>
            <person name="Lian Z.H."/>
            <person name="Huang L.Y."/>
            <person name="Li J.T."/>
            <person name="Huang L.N."/>
            <person name="Li W.J."/>
            <person name="Jiang H.C."/>
            <person name="Dong H.L."/>
            <person name="Shu W.S."/>
        </authorList>
    </citation>
    <scope>NUCLEOTIDE SEQUENCE [LARGE SCALE GENOMIC DNA]</scope>
    <source>
        <strain evidence="1">AP1</strain>
    </source>
</reference>
<dbReference type="Gene3D" id="1.50.10.20">
    <property type="match status" value="1"/>
</dbReference>
<dbReference type="AlphaFoldDB" id="A0A519BJW0"/>